<dbReference type="OrthoDB" id="9816539at2"/>
<evidence type="ECO:0000313" key="3">
    <source>
        <dbReference type="EMBL" id="AKC69133.1"/>
    </source>
</evidence>
<dbReference type="InterPro" id="IPR012912">
    <property type="entry name" value="Plasmid_pRiA4b_Orf3-like"/>
</dbReference>
<dbReference type="KEGG" id="pox:MB84_06110"/>
<dbReference type="SUPFAM" id="SSF159941">
    <property type="entry name" value="MM3350-like"/>
    <property type="match status" value="1"/>
</dbReference>
<dbReference type="Proteomes" id="UP000035050">
    <property type="component" value="Chromosome"/>
</dbReference>
<dbReference type="Proteomes" id="UP000035050">
    <property type="component" value="Plasmid pPO70-1"/>
</dbReference>
<dbReference type="InterPro" id="IPR024047">
    <property type="entry name" value="MM3350-like_sf"/>
</dbReference>
<evidence type="ECO:0000259" key="1">
    <source>
        <dbReference type="Pfam" id="PF07929"/>
    </source>
</evidence>
<dbReference type="KEGG" id="pox:MB84_25705"/>
<dbReference type="RefSeq" id="WP_046290070.1">
    <property type="nucleotide sequence ID" value="NZ_CP011253.3"/>
</dbReference>
<dbReference type="EMBL" id="CP011518">
    <property type="protein sequence ID" value="AKC69133.1"/>
    <property type="molecule type" value="Genomic_DNA"/>
</dbReference>
<protein>
    <submittedName>
        <fullName evidence="3">Transposase</fullName>
    </submittedName>
</protein>
<dbReference type="PANTHER" id="PTHR41878">
    <property type="entry name" value="LEXA REPRESSOR-RELATED"/>
    <property type="match status" value="1"/>
</dbReference>
<reference evidence="3" key="2">
    <citation type="submission" date="2016-06" db="EMBL/GenBank/DDBJ databases">
        <title>Pandoraea oxalativorans DSM 23570 Genome Sequencing.</title>
        <authorList>
            <person name="Ee R."/>
            <person name="Lim Y.-L."/>
            <person name="Yong D."/>
            <person name="Yin W.-F."/>
            <person name="Chan K.-G."/>
        </authorList>
    </citation>
    <scope>NUCLEOTIDE SEQUENCE</scope>
    <source>
        <strain evidence="3">DSM 23570</strain>
        <plasmid evidence="3">pPO70-1</plasmid>
    </source>
</reference>
<feature type="domain" description="Plasmid pRiA4b Orf3-like" evidence="1">
    <location>
        <begin position="19"/>
        <end position="186"/>
    </location>
</feature>
<dbReference type="EMBL" id="CP011518">
    <property type="protein sequence ID" value="AKC68678.1"/>
    <property type="molecule type" value="Genomic_DNA"/>
</dbReference>
<keyword evidence="6" id="KW-1185">Reference proteome</keyword>
<dbReference type="KEGG" id="pox:MB84_03180"/>
<name>A0A0E3U634_9BURK</name>
<dbReference type="EMBL" id="CP011253">
    <property type="protein sequence ID" value="AKK23897.1"/>
    <property type="molecule type" value="Genomic_DNA"/>
</dbReference>
<sequence length="198" mass="22303">MVHPLRPAVRRVKAPVPDYVLRVELKYIKPAIWRRIIVPGSIRLGKLHVVLLLAMGWEGGHLHEFVFGETNYGEPDDFGFESDPPMLNEARVTLAKALGGLKSFTYVYDYGDNWQHRIKVEKALTPDPDMRRPLCLDGQNACPPEDVGGVPGYADFLEAITDPTHEEHDHFLERCGGSFDPAAFDLVLTNQRLSEVKL</sequence>
<geneLocation type="plasmid" evidence="6">
    <name>unnamed1</name>
</geneLocation>
<organism evidence="3 6">
    <name type="scientific">Pandoraea oxalativorans</name>
    <dbReference type="NCBI Taxonomy" id="573737"/>
    <lineage>
        <taxon>Bacteria</taxon>
        <taxon>Pseudomonadati</taxon>
        <taxon>Pseudomonadota</taxon>
        <taxon>Betaproteobacteria</taxon>
        <taxon>Burkholderiales</taxon>
        <taxon>Burkholderiaceae</taxon>
        <taxon>Pandoraea</taxon>
    </lineage>
</organism>
<gene>
    <name evidence="2" type="ORF">MB84_03180</name>
    <name evidence="3" type="ORF">MB84_06110</name>
    <name evidence="4" type="ORF">MB84_25480</name>
    <name evidence="5" type="ORF">MB84_25705</name>
</gene>
<proteinExistence type="predicted"/>
<evidence type="ECO:0000313" key="2">
    <source>
        <dbReference type="EMBL" id="AKC68678.1"/>
    </source>
</evidence>
<accession>A0A0E3U634</accession>
<dbReference type="PATRIC" id="fig|573737.6.peg.1418"/>
<reference evidence="6" key="1">
    <citation type="submission" date="2015-05" db="EMBL/GenBank/DDBJ databases">
        <title>Pandoraea oxalativorans DSM 23570 Genome Sequencing.</title>
        <authorList>
            <person name="Ee R."/>
            <person name="Lim Y.-L."/>
            <person name="Yong D."/>
            <person name="Yin W.-F."/>
            <person name="Chan K.-G."/>
        </authorList>
    </citation>
    <scope>NUCLEOTIDE SEQUENCE [LARGE SCALE GENOMIC DNA]</scope>
    <source>
        <strain evidence="2">DSM 23570</strain>
        <strain evidence="6">DSM-23570</strain>
        <plasmid evidence="2">pPO70-1</plasmid>
        <plasmid evidence="6">unnamed1</plasmid>
    </source>
</reference>
<dbReference type="Gene3D" id="3.10.290.30">
    <property type="entry name" value="MM3350-like"/>
    <property type="match status" value="1"/>
</dbReference>
<dbReference type="KEGG" id="pox:MB84_25480"/>
<geneLocation type="plasmid" evidence="3">
    <name>pPO70-1</name>
</geneLocation>
<dbReference type="EMBL" id="CP011253">
    <property type="protein sequence ID" value="AKK23909.1"/>
    <property type="molecule type" value="Genomic_DNA"/>
</dbReference>
<evidence type="ECO:0000313" key="4">
    <source>
        <dbReference type="EMBL" id="AKK23897.1"/>
    </source>
</evidence>
<dbReference type="AlphaFoldDB" id="A0A0E3U634"/>
<dbReference type="PANTHER" id="PTHR41878:SF1">
    <property type="entry name" value="TNPR PROTEIN"/>
    <property type="match status" value="1"/>
</dbReference>
<dbReference type="HOGENOM" id="CLU_085055_0_1_4"/>
<evidence type="ECO:0000313" key="6">
    <source>
        <dbReference type="Proteomes" id="UP000035050"/>
    </source>
</evidence>
<evidence type="ECO:0000313" key="5">
    <source>
        <dbReference type="EMBL" id="AKK23909.1"/>
    </source>
</evidence>
<dbReference type="Pfam" id="PF07929">
    <property type="entry name" value="PRiA4_ORF3"/>
    <property type="match status" value="1"/>
</dbReference>
<keyword evidence="3" id="KW-0614">Plasmid</keyword>